<comment type="function">
    <text evidence="13">Involved in the digestion of the blood meal.</text>
</comment>
<dbReference type="Proteomes" id="UP000095300">
    <property type="component" value="Unassembled WGS sequence"/>
</dbReference>
<organism evidence="18 19">
    <name type="scientific">Stomoxys calcitrans</name>
    <name type="common">Stable fly</name>
    <name type="synonym">Conops calcitrans</name>
    <dbReference type="NCBI Taxonomy" id="35570"/>
    <lineage>
        <taxon>Eukaryota</taxon>
        <taxon>Metazoa</taxon>
        <taxon>Ecdysozoa</taxon>
        <taxon>Arthropoda</taxon>
        <taxon>Hexapoda</taxon>
        <taxon>Insecta</taxon>
        <taxon>Pterygota</taxon>
        <taxon>Neoptera</taxon>
        <taxon>Endopterygota</taxon>
        <taxon>Diptera</taxon>
        <taxon>Brachycera</taxon>
        <taxon>Muscomorpha</taxon>
        <taxon>Muscoidea</taxon>
        <taxon>Muscidae</taxon>
        <taxon>Stomoxys</taxon>
    </lineage>
</organism>
<evidence type="ECO:0000256" key="3">
    <source>
        <dbReference type="ARBA" id="ARBA00005988"/>
    </source>
</evidence>
<proteinExistence type="inferred from homology"/>
<keyword evidence="8 16" id="KW-0732">Signal</keyword>
<evidence type="ECO:0000256" key="5">
    <source>
        <dbReference type="ARBA" id="ARBA00022645"/>
    </source>
</evidence>
<feature type="chain" id="PRO_5009325698" description="Zinc carboxypeptidase A 1" evidence="16">
    <location>
        <begin position="22"/>
        <end position="427"/>
    </location>
</feature>
<dbReference type="InterPro" id="IPR036990">
    <property type="entry name" value="M14A-like_propep"/>
</dbReference>
<dbReference type="Pfam" id="PF02244">
    <property type="entry name" value="Propep_M14"/>
    <property type="match status" value="1"/>
</dbReference>
<comment type="similarity">
    <text evidence="3 15">Belongs to the peptidase M14 family.</text>
</comment>
<dbReference type="InterPro" id="IPR000834">
    <property type="entry name" value="Peptidase_M14"/>
</dbReference>
<dbReference type="PROSITE" id="PS52035">
    <property type="entry name" value="PEPTIDASE_M14"/>
    <property type="match status" value="1"/>
</dbReference>
<dbReference type="SMART" id="SM00631">
    <property type="entry name" value="Zn_pept"/>
    <property type="match status" value="1"/>
</dbReference>
<reference evidence="18" key="1">
    <citation type="submission" date="2020-05" db="UniProtKB">
        <authorList>
            <consortium name="EnsemblMetazoa"/>
        </authorList>
    </citation>
    <scope>IDENTIFICATION</scope>
    <source>
        <strain evidence="18">USDA</strain>
    </source>
</reference>
<dbReference type="Gene3D" id="3.40.630.10">
    <property type="entry name" value="Zn peptidases"/>
    <property type="match status" value="1"/>
</dbReference>
<evidence type="ECO:0000256" key="7">
    <source>
        <dbReference type="ARBA" id="ARBA00022723"/>
    </source>
</evidence>
<dbReference type="FunFam" id="3.30.70.340:FF:000002">
    <property type="entry name" value="Carboxypeptidase A"/>
    <property type="match status" value="1"/>
</dbReference>
<gene>
    <name evidence="18" type="primary">106082073</name>
</gene>
<keyword evidence="11" id="KW-0482">Metalloprotease</keyword>
<evidence type="ECO:0000256" key="13">
    <source>
        <dbReference type="ARBA" id="ARBA00057299"/>
    </source>
</evidence>
<evidence type="ECO:0000256" key="2">
    <source>
        <dbReference type="ARBA" id="ARBA00004613"/>
    </source>
</evidence>
<keyword evidence="10" id="KW-0862">Zinc</keyword>
<feature type="domain" description="Peptidase M14" evidence="17">
    <location>
        <begin position="125"/>
        <end position="419"/>
    </location>
</feature>
<evidence type="ECO:0000256" key="12">
    <source>
        <dbReference type="ARBA" id="ARBA00023157"/>
    </source>
</evidence>
<keyword evidence="12" id="KW-1015">Disulfide bond</keyword>
<dbReference type="SUPFAM" id="SSF53187">
    <property type="entry name" value="Zn-dependent exopeptidases"/>
    <property type="match status" value="1"/>
</dbReference>
<feature type="active site" description="Proton donor/acceptor" evidence="15">
    <location>
        <position position="382"/>
    </location>
</feature>
<evidence type="ECO:0000256" key="11">
    <source>
        <dbReference type="ARBA" id="ARBA00023049"/>
    </source>
</evidence>
<evidence type="ECO:0000313" key="18">
    <source>
        <dbReference type="EnsemblMetazoa" id="SCAU002897-PA"/>
    </source>
</evidence>
<keyword evidence="19" id="KW-1185">Reference proteome</keyword>
<dbReference type="GO" id="GO:0008270">
    <property type="term" value="F:zinc ion binding"/>
    <property type="evidence" value="ECO:0007669"/>
    <property type="project" value="InterPro"/>
</dbReference>
<dbReference type="CDD" id="cd03860">
    <property type="entry name" value="M14_CP_A-B_like"/>
    <property type="match status" value="1"/>
</dbReference>
<protein>
    <recommendedName>
        <fullName evidence="14">Zinc carboxypeptidase A 1</fullName>
    </recommendedName>
</protein>
<feature type="signal peptide" evidence="16">
    <location>
        <begin position="1"/>
        <end position="21"/>
    </location>
</feature>
<evidence type="ECO:0000256" key="1">
    <source>
        <dbReference type="ARBA" id="ARBA00001947"/>
    </source>
</evidence>
<dbReference type="KEGG" id="scac:106082073"/>
<evidence type="ECO:0000256" key="4">
    <source>
        <dbReference type="ARBA" id="ARBA00022525"/>
    </source>
</evidence>
<dbReference type="PROSITE" id="PS00132">
    <property type="entry name" value="CARBOXYPEPT_ZN_1"/>
    <property type="match status" value="1"/>
</dbReference>
<evidence type="ECO:0000256" key="15">
    <source>
        <dbReference type="PROSITE-ProRule" id="PRU01379"/>
    </source>
</evidence>
<sequence length="427" mass="48211">MAFKLNLVLGFCLLAVTFVAGERARYDNYRIYSATASSEAELEVLKQLDGSSDSIMFLDGIHFVNKPLKVVVAPHKVPDFLEIMGTNEIEYELMESNLQSHFEHEEDEVAPSNPNARAETYAWNKYHQLDDTYRWMQQLARDYPGMVTVIEGGKTYQGRTILGVKITKSKTEKPGIFLEAGIHAREWIAPATATYIINQLLTSEVESVKQLADNYTWYVFPHANPDGYVYTHTTDRMWRKTRKPYGNCFGADPNRNWGFEWNTVGASNNPCTDTYAGPEAFSEIETRSFSEYIKSLEGKIALYISFHAYSQLLLYPYGHTGDLPENHEDFERVFDVSVAAIQKRHGTKYIGGNIYDAIYPAAGASIDWAYANVGTKMSFCYELRPSGNNALVGFKLPAAQIIPTGEETLDSITAMVQEVQKLGYFKN</sequence>
<dbReference type="InterPro" id="IPR003146">
    <property type="entry name" value="M14A_act_pep"/>
</dbReference>
<evidence type="ECO:0000256" key="10">
    <source>
        <dbReference type="ARBA" id="ARBA00022833"/>
    </source>
</evidence>
<keyword evidence="4" id="KW-0964">Secreted</keyword>
<keyword evidence="9" id="KW-0378">Hydrolase</keyword>
<evidence type="ECO:0000256" key="14">
    <source>
        <dbReference type="ARBA" id="ARBA00069039"/>
    </source>
</evidence>
<evidence type="ECO:0000313" key="19">
    <source>
        <dbReference type="Proteomes" id="UP000095300"/>
    </source>
</evidence>
<dbReference type="STRING" id="35570.A0A1I8NXG1"/>
<dbReference type="GO" id="GO:0006508">
    <property type="term" value="P:proteolysis"/>
    <property type="evidence" value="ECO:0007669"/>
    <property type="project" value="UniProtKB-KW"/>
</dbReference>
<dbReference type="VEuPathDB" id="VectorBase:SCAU002897"/>
<dbReference type="InterPro" id="IPR057247">
    <property type="entry name" value="CARBOXYPEPT_ZN_2"/>
</dbReference>
<evidence type="ECO:0000256" key="16">
    <source>
        <dbReference type="SAM" id="SignalP"/>
    </source>
</evidence>
<dbReference type="AlphaFoldDB" id="A0A1I8NXG1"/>
<dbReference type="EnsemblMetazoa" id="SCAU002897-RA">
    <property type="protein sequence ID" value="SCAU002897-PA"/>
    <property type="gene ID" value="SCAU002897"/>
</dbReference>
<dbReference type="PROSITE" id="PS00133">
    <property type="entry name" value="CARBOXYPEPT_ZN_2"/>
    <property type="match status" value="1"/>
</dbReference>
<dbReference type="Pfam" id="PF00246">
    <property type="entry name" value="Peptidase_M14"/>
    <property type="match status" value="1"/>
</dbReference>
<dbReference type="PANTHER" id="PTHR11705:SF156">
    <property type="entry name" value="RH39904P-RELATED"/>
    <property type="match status" value="1"/>
</dbReference>
<name>A0A1I8NXG1_STOCA</name>
<comment type="subcellular location">
    <subcellularLocation>
        <location evidence="2">Secreted</location>
    </subcellularLocation>
</comment>
<dbReference type="OrthoDB" id="3626597at2759"/>
<evidence type="ECO:0000256" key="8">
    <source>
        <dbReference type="ARBA" id="ARBA00022729"/>
    </source>
</evidence>
<evidence type="ECO:0000256" key="9">
    <source>
        <dbReference type="ARBA" id="ARBA00022801"/>
    </source>
</evidence>
<keyword evidence="6" id="KW-0645">Protease</keyword>
<dbReference type="Gene3D" id="3.30.70.340">
    <property type="entry name" value="Metallocarboxypeptidase-like"/>
    <property type="match status" value="1"/>
</dbReference>
<evidence type="ECO:0000256" key="6">
    <source>
        <dbReference type="ARBA" id="ARBA00022670"/>
    </source>
</evidence>
<keyword evidence="5" id="KW-0121">Carboxypeptidase</keyword>
<dbReference type="PRINTS" id="PR00765">
    <property type="entry name" value="CRBOXYPTASEA"/>
</dbReference>
<keyword evidence="7" id="KW-0479">Metal-binding</keyword>
<comment type="cofactor">
    <cofactor evidence="1">
        <name>Zn(2+)</name>
        <dbReference type="ChEBI" id="CHEBI:29105"/>
    </cofactor>
</comment>
<dbReference type="InterPro" id="IPR057246">
    <property type="entry name" value="CARBOXYPEPT_ZN_1"/>
</dbReference>
<dbReference type="SUPFAM" id="SSF54897">
    <property type="entry name" value="Protease propeptides/inhibitors"/>
    <property type="match status" value="1"/>
</dbReference>
<dbReference type="GO" id="GO:0004181">
    <property type="term" value="F:metallocarboxypeptidase activity"/>
    <property type="evidence" value="ECO:0007669"/>
    <property type="project" value="InterPro"/>
</dbReference>
<dbReference type="GO" id="GO:0005615">
    <property type="term" value="C:extracellular space"/>
    <property type="evidence" value="ECO:0007669"/>
    <property type="project" value="TreeGrafter"/>
</dbReference>
<dbReference type="PANTHER" id="PTHR11705">
    <property type="entry name" value="PROTEASE FAMILY M14 CARBOXYPEPTIDASE A,B"/>
    <property type="match status" value="1"/>
</dbReference>
<dbReference type="FunFam" id="3.40.630.10:FF:000040">
    <property type="entry name" value="zinc carboxypeptidase"/>
    <property type="match status" value="1"/>
</dbReference>
<evidence type="ECO:0000259" key="17">
    <source>
        <dbReference type="PROSITE" id="PS52035"/>
    </source>
</evidence>
<accession>A0A1I8NXG1</accession>